<organism evidence="1 2">
    <name type="scientific">Dryococelus australis</name>
    <dbReference type="NCBI Taxonomy" id="614101"/>
    <lineage>
        <taxon>Eukaryota</taxon>
        <taxon>Metazoa</taxon>
        <taxon>Ecdysozoa</taxon>
        <taxon>Arthropoda</taxon>
        <taxon>Hexapoda</taxon>
        <taxon>Insecta</taxon>
        <taxon>Pterygota</taxon>
        <taxon>Neoptera</taxon>
        <taxon>Polyneoptera</taxon>
        <taxon>Phasmatodea</taxon>
        <taxon>Verophasmatodea</taxon>
        <taxon>Anareolatae</taxon>
        <taxon>Phasmatidae</taxon>
        <taxon>Eurycanthinae</taxon>
        <taxon>Dryococelus</taxon>
    </lineage>
</organism>
<protein>
    <submittedName>
        <fullName evidence="1">Uncharacterized protein</fullName>
    </submittedName>
</protein>
<evidence type="ECO:0000313" key="1">
    <source>
        <dbReference type="EMBL" id="KAJ8883307.1"/>
    </source>
</evidence>
<name>A0ABQ9HG43_9NEOP</name>
<dbReference type="EMBL" id="JARBHB010000005">
    <property type="protein sequence ID" value="KAJ8883307.1"/>
    <property type="molecule type" value="Genomic_DNA"/>
</dbReference>
<gene>
    <name evidence="1" type="ORF">PR048_015150</name>
</gene>
<keyword evidence="2" id="KW-1185">Reference proteome</keyword>
<reference evidence="1 2" key="1">
    <citation type="submission" date="2023-02" db="EMBL/GenBank/DDBJ databases">
        <title>LHISI_Scaffold_Assembly.</title>
        <authorList>
            <person name="Stuart O.P."/>
            <person name="Cleave R."/>
            <person name="Magrath M.J.L."/>
            <person name="Mikheyev A.S."/>
        </authorList>
    </citation>
    <scope>NUCLEOTIDE SEQUENCE [LARGE SCALE GENOMIC DNA]</scope>
    <source>
        <strain evidence="1">Daus_M_001</strain>
        <tissue evidence="1">Leg muscle</tissue>
    </source>
</reference>
<dbReference type="Proteomes" id="UP001159363">
    <property type="component" value="Chromosome 4"/>
</dbReference>
<proteinExistence type="predicted"/>
<evidence type="ECO:0000313" key="2">
    <source>
        <dbReference type="Proteomes" id="UP001159363"/>
    </source>
</evidence>
<sequence>MGRFLASSCSSEQLAPSLMASLSTRRTDLLTQLFPCTWSSNAIQVGKRLVSTYRLQLPHRYRLALDIYKVNWSSVKNERGIQRTACGICGFSHCSSHRPRVLLLQFTTGFVCTRHLINPVQNAEFRGHYISRSSKSYWGRDGRVIRLLASHQVKPSSRPARVTPGYSQVRTVPNNTAGRWVFSEISRFPLPCILVILHSHLISHSSALKNSLLKVTIISQLNSKPLKNEPLQAGPIVTKHGADITAGNTANEVFIVETLDQEDVQRWGRAVRRHTSTQHKDLLFTRPDGSTTVVSEEILAALNSEVLRADAAEVSAANGKSPRKTRRLAALCGTIPTCENPGVGETNLVDLDGRRVVYPLHHCNPSRAFFVMSVLTCVPDCTIIIVTVACRKPSACTTLEMECRIHLAPRMATVKCEHILFLPHSVLDCYSDAQYKV</sequence>
<comment type="caution">
    <text evidence="1">The sequence shown here is derived from an EMBL/GenBank/DDBJ whole genome shotgun (WGS) entry which is preliminary data.</text>
</comment>
<accession>A0ABQ9HG43</accession>